<dbReference type="Proteomes" id="UP001221142">
    <property type="component" value="Unassembled WGS sequence"/>
</dbReference>
<dbReference type="EMBL" id="JARKIF010000004">
    <property type="protein sequence ID" value="KAJ7642051.1"/>
    <property type="molecule type" value="Genomic_DNA"/>
</dbReference>
<evidence type="ECO:0000313" key="4">
    <source>
        <dbReference type="EMBL" id="KAJ7642051.1"/>
    </source>
</evidence>
<evidence type="ECO:0000256" key="1">
    <source>
        <dbReference type="ARBA" id="ARBA00006484"/>
    </source>
</evidence>
<keyword evidence="2" id="KW-0521">NADP</keyword>
<evidence type="ECO:0000256" key="2">
    <source>
        <dbReference type="ARBA" id="ARBA00022857"/>
    </source>
</evidence>
<keyword evidence="5" id="KW-1185">Reference proteome</keyword>
<organism evidence="4 5">
    <name type="scientific">Roridomyces roridus</name>
    <dbReference type="NCBI Taxonomy" id="1738132"/>
    <lineage>
        <taxon>Eukaryota</taxon>
        <taxon>Fungi</taxon>
        <taxon>Dikarya</taxon>
        <taxon>Basidiomycota</taxon>
        <taxon>Agaricomycotina</taxon>
        <taxon>Agaricomycetes</taxon>
        <taxon>Agaricomycetidae</taxon>
        <taxon>Agaricales</taxon>
        <taxon>Marasmiineae</taxon>
        <taxon>Mycenaceae</taxon>
        <taxon>Roridomyces</taxon>
    </lineage>
</organism>
<dbReference type="Pfam" id="PF00106">
    <property type="entry name" value="adh_short"/>
    <property type="match status" value="1"/>
</dbReference>
<dbReference type="InterPro" id="IPR036291">
    <property type="entry name" value="NAD(P)-bd_dom_sf"/>
</dbReference>
<name>A0AAD7C9A7_9AGAR</name>
<dbReference type="Gene3D" id="3.40.50.720">
    <property type="entry name" value="NAD(P)-binding Rossmann-like Domain"/>
    <property type="match status" value="1"/>
</dbReference>
<evidence type="ECO:0000256" key="3">
    <source>
        <dbReference type="ARBA" id="ARBA00023002"/>
    </source>
</evidence>
<dbReference type="PANTHER" id="PTHR24320">
    <property type="entry name" value="RETINOL DEHYDROGENASE"/>
    <property type="match status" value="1"/>
</dbReference>
<evidence type="ECO:0000313" key="5">
    <source>
        <dbReference type="Proteomes" id="UP001221142"/>
    </source>
</evidence>
<dbReference type="InterPro" id="IPR002347">
    <property type="entry name" value="SDR_fam"/>
</dbReference>
<comment type="similarity">
    <text evidence="1">Belongs to the short-chain dehydrogenases/reductases (SDR) family.</text>
</comment>
<keyword evidence="3" id="KW-0560">Oxidoreductase</keyword>
<comment type="caution">
    <text evidence="4">The sequence shown here is derived from an EMBL/GenBank/DDBJ whole genome shotgun (WGS) entry which is preliminary data.</text>
</comment>
<protein>
    <submittedName>
        <fullName evidence="4">NAD-P-binding protein</fullName>
    </submittedName>
</protein>
<dbReference type="PANTHER" id="PTHR24320:SF236">
    <property type="entry name" value="SHORT-CHAIN DEHYDROGENASE-RELATED"/>
    <property type="match status" value="1"/>
</dbReference>
<dbReference type="AlphaFoldDB" id="A0AAD7C9A7"/>
<dbReference type="GO" id="GO:0016491">
    <property type="term" value="F:oxidoreductase activity"/>
    <property type="evidence" value="ECO:0007669"/>
    <property type="project" value="UniProtKB-KW"/>
</dbReference>
<reference evidence="4" key="1">
    <citation type="submission" date="2023-03" db="EMBL/GenBank/DDBJ databases">
        <title>Massive genome expansion in bonnet fungi (Mycena s.s.) driven by repeated elements and novel gene families across ecological guilds.</title>
        <authorList>
            <consortium name="Lawrence Berkeley National Laboratory"/>
            <person name="Harder C.B."/>
            <person name="Miyauchi S."/>
            <person name="Viragh M."/>
            <person name="Kuo A."/>
            <person name="Thoen E."/>
            <person name="Andreopoulos B."/>
            <person name="Lu D."/>
            <person name="Skrede I."/>
            <person name="Drula E."/>
            <person name="Henrissat B."/>
            <person name="Morin E."/>
            <person name="Kohler A."/>
            <person name="Barry K."/>
            <person name="LaButti K."/>
            <person name="Morin E."/>
            <person name="Salamov A."/>
            <person name="Lipzen A."/>
            <person name="Mereny Z."/>
            <person name="Hegedus B."/>
            <person name="Baldrian P."/>
            <person name="Stursova M."/>
            <person name="Weitz H."/>
            <person name="Taylor A."/>
            <person name="Grigoriev I.V."/>
            <person name="Nagy L.G."/>
            <person name="Martin F."/>
            <person name="Kauserud H."/>
        </authorList>
    </citation>
    <scope>NUCLEOTIDE SEQUENCE</scope>
    <source>
        <strain evidence="4">9284</strain>
    </source>
</reference>
<dbReference type="PRINTS" id="PR00081">
    <property type="entry name" value="GDHRDH"/>
</dbReference>
<gene>
    <name evidence="4" type="ORF">FB45DRAFT_826319</name>
</gene>
<proteinExistence type="inferred from homology"/>
<sequence length="318" mass="34522">MAANGVFRQFFPPRAQWSVDEIPDLTGQVMLVTGANTGIGKETAKALLEHNAKVYIAGRSESKCTEAIKDLEAKTGKRAEFLQLDLTDLAAVKKAAEEFNRKESKLNVLFNNAGVMWPPIDQLTAQNIDLAFGTNVLGPFYFTKLLLPTLISTAATSGTKSRIVTTGSLGTQLHPPEEGINYNVLLDGPARRKKDKVYLYGNSKLGNGVVSSELARRYGDQGIVSIGVNPGNLRTKLARHEKSAILLTILRWLCYPVPMGALTQLWAGTMKAAEGLNGGWLIPWARIGTMPPAAADPAAGKALWTWLEEQVDRFEASA</sequence>
<accession>A0AAD7C9A7</accession>
<dbReference type="SUPFAM" id="SSF51735">
    <property type="entry name" value="NAD(P)-binding Rossmann-fold domains"/>
    <property type="match status" value="1"/>
</dbReference>